<sequence length="354" mass="41415">MNNLPADKALPIHILSSCFKNTVATYKFYWFISIIESIEKGNHVIDKQSLFARMVANAWYTVNYFNLSFGVQDQFQNAIKQIIEAEGLAVDEKKDKIVYKLISSERRETIKTLRHFDGEVPYRFLSPWFSNIKGYKQEIYKSSQSFTNDCLYAVDKHSVIINPKWISYLTENSGILKAFCYWHLCLYVQKRNPNVPDIANKLFKPPHRNSLLKPRKEFWDIVIEKTGPVKCIYTKNLLHVNEYAVDHFVPFAFVSHDLIWNLIPSDKSFNCSKSDKLPIFDKYFDDYFELQELAIKAVFRYSPKNKLLLDYLTILPDLSVLNSLSKEDLKNRFKDNIYPLITIAANNGFGYMIE</sequence>
<proteinExistence type="predicted"/>
<feature type="domain" description="HNH nuclease" evidence="1">
    <location>
        <begin position="232"/>
        <end position="278"/>
    </location>
</feature>
<accession>A0A7W8YPQ7</accession>
<gene>
    <name evidence="2" type="ORF">HDE69_000584</name>
</gene>
<evidence type="ECO:0000313" key="2">
    <source>
        <dbReference type="EMBL" id="MBB5619548.1"/>
    </source>
</evidence>
<dbReference type="RefSeq" id="WP_183865673.1">
    <property type="nucleotide sequence ID" value="NZ_JACHCF010000001.1"/>
</dbReference>
<dbReference type="AlphaFoldDB" id="A0A7W8YPQ7"/>
<reference evidence="2 3" key="1">
    <citation type="submission" date="2020-08" db="EMBL/GenBank/DDBJ databases">
        <title>Genomic Encyclopedia of Type Strains, Phase IV (KMG-V): Genome sequencing to study the core and pangenomes of soil and plant-associated prokaryotes.</title>
        <authorList>
            <person name="Whitman W."/>
        </authorList>
    </citation>
    <scope>NUCLEOTIDE SEQUENCE [LARGE SCALE GENOMIC DNA]</scope>
    <source>
        <strain evidence="2 3">MP7CTX6</strain>
    </source>
</reference>
<evidence type="ECO:0000313" key="3">
    <source>
        <dbReference type="Proteomes" id="UP000537718"/>
    </source>
</evidence>
<organism evidence="2 3">
    <name type="scientific">Pedobacter cryoconitis</name>
    <dbReference type="NCBI Taxonomy" id="188932"/>
    <lineage>
        <taxon>Bacteria</taxon>
        <taxon>Pseudomonadati</taxon>
        <taxon>Bacteroidota</taxon>
        <taxon>Sphingobacteriia</taxon>
        <taxon>Sphingobacteriales</taxon>
        <taxon>Sphingobacteriaceae</taxon>
        <taxon>Pedobacter</taxon>
    </lineage>
</organism>
<comment type="caution">
    <text evidence="2">The sequence shown here is derived from an EMBL/GenBank/DDBJ whole genome shotgun (WGS) entry which is preliminary data.</text>
</comment>
<protein>
    <recommendedName>
        <fullName evidence="1">HNH nuclease domain-containing protein</fullName>
    </recommendedName>
</protein>
<dbReference type="InterPro" id="IPR003615">
    <property type="entry name" value="HNH_nuc"/>
</dbReference>
<name>A0A7W8YPQ7_9SPHI</name>
<dbReference type="Gene3D" id="1.10.30.50">
    <property type="match status" value="1"/>
</dbReference>
<dbReference type="Proteomes" id="UP000537718">
    <property type="component" value="Unassembled WGS sequence"/>
</dbReference>
<dbReference type="EMBL" id="JACHCF010000001">
    <property type="protein sequence ID" value="MBB5619548.1"/>
    <property type="molecule type" value="Genomic_DNA"/>
</dbReference>
<evidence type="ECO:0000259" key="1">
    <source>
        <dbReference type="Pfam" id="PF13395"/>
    </source>
</evidence>
<dbReference type="Pfam" id="PF13395">
    <property type="entry name" value="HNH_4"/>
    <property type="match status" value="1"/>
</dbReference>